<feature type="region of interest" description="Disordered" evidence="8">
    <location>
        <begin position="254"/>
        <end position="371"/>
    </location>
</feature>
<dbReference type="InterPro" id="IPR046357">
    <property type="entry name" value="PPIase_dom_sf"/>
</dbReference>
<evidence type="ECO:0000256" key="1">
    <source>
        <dbReference type="ARBA" id="ARBA00000971"/>
    </source>
</evidence>
<comment type="subunit">
    <text evidence="4">Binds to histones H3 and H4.</text>
</comment>
<evidence type="ECO:0000256" key="6">
    <source>
        <dbReference type="ARBA" id="ARBA00023235"/>
    </source>
</evidence>
<feature type="compositionally biased region" description="Acidic residues" evidence="8">
    <location>
        <begin position="149"/>
        <end position="159"/>
    </location>
</feature>
<evidence type="ECO:0000259" key="9">
    <source>
        <dbReference type="PROSITE" id="PS50059"/>
    </source>
</evidence>
<sequence length="508" mass="55391">MAAVPGPVYGLEVPPGEVLIPANLEFPASQPAMGETLVHTLDANHRLSSSQFRITMAALDPTEEPELDDSKPTPSVPRSTLRLIKRAFPEMEADDDENDLSDEYMRALLGNSDDEDDEANGGPSDPAKAKKQKQAAALKKLLEATNGEGSEDEDMEDAEANGVKSKKGKKEKGKGKGKGKAVEQEVDEDEDDEDDEDDFDDEEGGDLENFVLCTLDTERNYQQPLDITVNQGEKVFFVVSGTHTVYLTGNYIMDDEEEDEEDEDDYDLSPDELEYAMGEDDSEEESDDLDDIADPRVTEIESDEEEAPQLVATDNKKGKNKRSAAEAEGLDELMAKTADSKLSKKQQKKLKNNKGEAVAAEEKEETKKDAKKVQFAKNLEQGPTGSAKDTKKAAKPSLGVKNVQGVTIDDRTIGKGRTVKNGDTVGVRYIGKLQNGQQFDANKKGKPFSFKIGKGQVIKGWDIGIVGMAIGGERRLTIPAHLAYGSKSLPGIPANSTLTFDVKLLEIK</sequence>
<organism evidence="10 11">
    <name type="scientific">Trichoderma ghanense</name>
    <dbReference type="NCBI Taxonomy" id="65468"/>
    <lineage>
        <taxon>Eukaryota</taxon>
        <taxon>Fungi</taxon>
        <taxon>Dikarya</taxon>
        <taxon>Ascomycota</taxon>
        <taxon>Pezizomycotina</taxon>
        <taxon>Sordariomycetes</taxon>
        <taxon>Hypocreomycetidae</taxon>
        <taxon>Hypocreales</taxon>
        <taxon>Hypocreaceae</taxon>
        <taxon>Trichoderma</taxon>
    </lineage>
</organism>
<reference evidence="10 11" key="1">
    <citation type="submission" date="2018-01" db="EMBL/GenBank/DDBJ databases">
        <title>Genome characterization of the sugarcane-associated fungus Trichoderma ghanense CCMA-1212 and their application in lignocelulose bioconversion.</title>
        <authorList>
            <person name="Steindorff A.S."/>
            <person name="Mendes T.D."/>
            <person name="Vilela E.S.D."/>
            <person name="Rodrigues D.S."/>
            <person name="Formighieri E.F."/>
            <person name="Melo I.S."/>
            <person name="Favaro L.C.L."/>
        </authorList>
    </citation>
    <scope>NUCLEOTIDE SEQUENCE [LARGE SCALE GENOMIC DNA]</scope>
    <source>
        <strain evidence="10 11">CCMA-1212</strain>
    </source>
</reference>
<dbReference type="PIRSF" id="PIRSF001473">
    <property type="entry name" value="FK506-bp_FPR3"/>
    <property type="match status" value="1"/>
</dbReference>
<keyword evidence="5 7" id="KW-0697">Rotamase</keyword>
<dbReference type="InterPro" id="IPR023566">
    <property type="entry name" value="PPIase_Fpr3/Fpr4-like"/>
</dbReference>
<keyword evidence="11" id="KW-1185">Reference proteome</keyword>
<feature type="region of interest" description="Disordered" evidence="8">
    <location>
        <begin position="62"/>
        <end position="81"/>
    </location>
</feature>
<dbReference type="Pfam" id="PF17800">
    <property type="entry name" value="NPL"/>
    <property type="match status" value="1"/>
</dbReference>
<evidence type="ECO:0000256" key="3">
    <source>
        <dbReference type="ARBA" id="ARBA00007838"/>
    </source>
</evidence>
<dbReference type="PROSITE" id="PS50059">
    <property type="entry name" value="FKBP_PPIASE"/>
    <property type="match status" value="1"/>
</dbReference>
<dbReference type="Gene3D" id="3.10.50.40">
    <property type="match status" value="1"/>
</dbReference>
<comment type="similarity">
    <text evidence="3">Belongs to the FKBP-type PPIase family. FKBP3/4 subfamily.</text>
</comment>
<dbReference type="GeneID" id="300581283"/>
<protein>
    <recommendedName>
        <fullName evidence="7">peptidylprolyl isomerase</fullName>
        <ecNumber evidence="7">5.2.1.8</ecNumber>
    </recommendedName>
</protein>
<dbReference type="Pfam" id="PF00254">
    <property type="entry name" value="FKBP_C"/>
    <property type="match status" value="1"/>
</dbReference>
<gene>
    <name evidence="10" type="ORF">CCMA1212_009763</name>
</gene>
<feature type="compositionally biased region" description="Basic and acidic residues" evidence="8">
    <location>
        <begin position="360"/>
        <end position="371"/>
    </location>
</feature>
<evidence type="ECO:0000256" key="2">
    <source>
        <dbReference type="ARBA" id="ARBA00002221"/>
    </source>
</evidence>
<evidence type="ECO:0000313" key="10">
    <source>
        <dbReference type="EMBL" id="TFA98494.1"/>
    </source>
</evidence>
<feature type="compositionally biased region" description="Acidic residues" evidence="8">
    <location>
        <begin position="184"/>
        <end position="206"/>
    </location>
</feature>
<proteinExistence type="inferred from homology"/>
<dbReference type="InterPro" id="IPR001179">
    <property type="entry name" value="PPIase_FKBP_dom"/>
</dbReference>
<feature type="region of interest" description="Disordered" evidence="8">
    <location>
        <begin position="110"/>
        <end position="209"/>
    </location>
</feature>
<comment type="catalytic activity">
    <reaction evidence="1 7">
        <text>[protein]-peptidylproline (omega=180) = [protein]-peptidylproline (omega=0)</text>
        <dbReference type="Rhea" id="RHEA:16237"/>
        <dbReference type="Rhea" id="RHEA-COMP:10747"/>
        <dbReference type="Rhea" id="RHEA-COMP:10748"/>
        <dbReference type="ChEBI" id="CHEBI:83833"/>
        <dbReference type="ChEBI" id="CHEBI:83834"/>
        <dbReference type="EC" id="5.2.1.8"/>
    </reaction>
</comment>
<accession>A0ABY2GTE5</accession>
<dbReference type="InterPro" id="IPR041232">
    <property type="entry name" value="NPL"/>
</dbReference>
<evidence type="ECO:0000313" key="11">
    <source>
        <dbReference type="Proteomes" id="UP001642720"/>
    </source>
</evidence>
<dbReference type="SUPFAM" id="SSF54534">
    <property type="entry name" value="FKBP-like"/>
    <property type="match status" value="1"/>
</dbReference>
<dbReference type="Gene3D" id="2.60.120.340">
    <property type="entry name" value="Nucleoplasmin core domain"/>
    <property type="match status" value="1"/>
</dbReference>
<evidence type="ECO:0000256" key="7">
    <source>
        <dbReference type="PROSITE-ProRule" id="PRU00277"/>
    </source>
</evidence>
<keyword evidence="6 7" id="KW-0413">Isomerase</keyword>
<evidence type="ECO:0000256" key="4">
    <source>
        <dbReference type="ARBA" id="ARBA00011865"/>
    </source>
</evidence>
<feature type="compositionally biased region" description="Acidic residues" evidence="8">
    <location>
        <begin position="254"/>
        <end position="292"/>
    </location>
</feature>
<dbReference type="PANTHER" id="PTHR43811:SF19">
    <property type="entry name" value="39 KDA FK506-BINDING NUCLEAR PROTEIN"/>
    <property type="match status" value="1"/>
</dbReference>
<dbReference type="EC" id="5.2.1.8" evidence="7"/>
<feature type="domain" description="PPIase FKBP-type" evidence="9">
    <location>
        <begin position="422"/>
        <end position="508"/>
    </location>
</feature>
<name>A0ABY2GTE5_9HYPO</name>
<feature type="compositionally biased region" description="Basic residues" evidence="8">
    <location>
        <begin position="164"/>
        <end position="179"/>
    </location>
</feature>
<evidence type="ECO:0000256" key="8">
    <source>
        <dbReference type="SAM" id="MobiDB-lite"/>
    </source>
</evidence>
<dbReference type="RefSeq" id="XP_073554696.1">
    <property type="nucleotide sequence ID" value="XM_073706833.1"/>
</dbReference>
<dbReference type="EMBL" id="PPTA01000019">
    <property type="protein sequence ID" value="TFA98494.1"/>
    <property type="molecule type" value="Genomic_DNA"/>
</dbReference>
<comment type="caution">
    <text evidence="10">The sequence shown here is derived from an EMBL/GenBank/DDBJ whole genome shotgun (WGS) entry which is preliminary data.</text>
</comment>
<feature type="compositionally biased region" description="Basic residues" evidence="8">
    <location>
        <begin position="343"/>
        <end position="352"/>
    </location>
</feature>
<comment type="function">
    <text evidence="2">PPIase that acts as a histone chaperone. Histone proline isomerase that increases the rate of cis-trans isomerization at prolines on the histone H3 N-terminal tail. Proline isomerization influences H3 methylation thereby regulating gene expression.</text>
</comment>
<dbReference type="PANTHER" id="PTHR43811">
    <property type="entry name" value="FKBP-TYPE PEPTIDYL-PROLYL CIS-TRANS ISOMERASE FKPA"/>
    <property type="match status" value="1"/>
</dbReference>
<evidence type="ECO:0000256" key="5">
    <source>
        <dbReference type="ARBA" id="ARBA00023110"/>
    </source>
</evidence>
<dbReference type="Proteomes" id="UP001642720">
    <property type="component" value="Unassembled WGS sequence"/>
</dbReference>